<organism evidence="1 2">
    <name type="scientific">Candidatus Protochlamydia amoebophila</name>
    <dbReference type="NCBI Taxonomy" id="362787"/>
    <lineage>
        <taxon>Bacteria</taxon>
        <taxon>Pseudomonadati</taxon>
        <taxon>Chlamydiota</taxon>
        <taxon>Chlamydiia</taxon>
        <taxon>Parachlamydiales</taxon>
        <taxon>Parachlamydiaceae</taxon>
        <taxon>Candidatus Protochlamydia</taxon>
    </lineage>
</organism>
<feature type="non-terminal residue" evidence="1">
    <location>
        <position position="62"/>
    </location>
</feature>
<dbReference type="InterPro" id="IPR029017">
    <property type="entry name" value="Enolase-like_N"/>
</dbReference>
<proteinExistence type="predicted"/>
<dbReference type="Gene3D" id="3.30.390.10">
    <property type="entry name" value="Enolase-like, N-terminal domain"/>
    <property type="match status" value="1"/>
</dbReference>
<dbReference type="Proteomes" id="UP000031465">
    <property type="component" value="Unassembled WGS sequence"/>
</dbReference>
<accession>A0A0C1JWX0</accession>
<comment type="caution">
    <text evidence="1">The sequence shown here is derived from an EMBL/GenBank/DDBJ whole genome shotgun (WGS) entry which is preliminary data.</text>
</comment>
<gene>
    <name evidence="1" type="ORF">DB44_DA00010</name>
</gene>
<name>A0A0C1JWX0_9BACT</name>
<evidence type="ECO:0000313" key="2">
    <source>
        <dbReference type="Proteomes" id="UP000031465"/>
    </source>
</evidence>
<sequence>MKFEKFICNLRQFTLTNGLKRFIAIISLVDKKGNISKGEVAPLPPWSKETLEEAIHQIDAKK</sequence>
<protein>
    <submittedName>
        <fullName evidence="1">Uncharacterized protein</fullName>
    </submittedName>
</protein>
<dbReference type="SUPFAM" id="SSF54826">
    <property type="entry name" value="Enolase N-terminal domain-like"/>
    <property type="match status" value="1"/>
</dbReference>
<dbReference type="AlphaFoldDB" id="A0A0C1JWX0"/>
<dbReference type="EMBL" id="JSAN01000073">
    <property type="protein sequence ID" value="KIC71747.1"/>
    <property type="molecule type" value="Genomic_DNA"/>
</dbReference>
<evidence type="ECO:0000313" key="1">
    <source>
        <dbReference type="EMBL" id="KIC71747.1"/>
    </source>
</evidence>
<reference evidence="1 2" key="1">
    <citation type="journal article" date="2014" name="Mol. Biol. Evol.">
        <title>Massive expansion of Ubiquitination-related gene families within the Chlamydiae.</title>
        <authorList>
            <person name="Domman D."/>
            <person name="Collingro A."/>
            <person name="Lagkouvardos I."/>
            <person name="Gehre L."/>
            <person name="Weinmaier T."/>
            <person name="Rattei T."/>
            <person name="Subtil A."/>
            <person name="Horn M."/>
        </authorList>
    </citation>
    <scope>NUCLEOTIDE SEQUENCE [LARGE SCALE GENOMIC DNA]</scope>
    <source>
        <strain evidence="1 2">EI2</strain>
    </source>
</reference>